<dbReference type="CDD" id="cd00037">
    <property type="entry name" value="CLECT"/>
    <property type="match status" value="1"/>
</dbReference>
<proteinExistence type="predicted"/>
<dbReference type="InterPro" id="IPR001304">
    <property type="entry name" value="C-type_lectin-like"/>
</dbReference>
<dbReference type="PANTHER" id="PTHR23124:SF134">
    <property type="entry name" value="C-TYPE LECTIN DOMAIN-CONTAINING PROTEIN"/>
    <property type="match status" value="1"/>
</dbReference>
<feature type="chain" id="PRO_5003405570" description="C-type lectin domain-containing protein" evidence="1">
    <location>
        <begin position="19"/>
        <end position="202"/>
    </location>
</feature>
<dbReference type="EMBL" id="GL379926">
    <property type="protein sequence ID" value="EGT35792.1"/>
    <property type="molecule type" value="Genomic_DNA"/>
</dbReference>
<reference evidence="4" key="1">
    <citation type="submission" date="2011-07" db="EMBL/GenBank/DDBJ databases">
        <authorList>
            <consortium name="Caenorhabditis brenneri Sequencing and Analysis Consortium"/>
            <person name="Wilson R.K."/>
        </authorList>
    </citation>
    <scope>NUCLEOTIDE SEQUENCE [LARGE SCALE GENOMIC DNA]</scope>
    <source>
        <strain evidence="4">PB2801</strain>
    </source>
</reference>
<dbReference type="InterPro" id="IPR016187">
    <property type="entry name" value="CTDL_fold"/>
</dbReference>
<dbReference type="eggNOG" id="KOG4297">
    <property type="taxonomic scope" value="Eukaryota"/>
</dbReference>
<dbReference type="SMART" id="SM00034">
    <property type="entry name" value="CLECT"/>
    <property type="match status" value="1"/>
</dbReference>
<dbReference type="AlphaFoldDB" id="G0NQL9"/>
<protein>
    <recommendedName>
        <fullName evidence="2">C-type lectin domain-containing protein</fullName>
    </recommendedName>
</protein>
<evidence type="ECO:0000259" key="2">
    <source>
        <dbReference type="PROSITE" id="PS50041"/>
    </source>
</evidence>
<sequence>MSNTSILLFFFFLVTVSANVCDDLREKEEEINGCGKGWKRFQRPSGGWCIKVFFEELLTQAEAEKRCQAEKATLTGFQNQTEVFHVTTTATTHLKPATGSLWVGLKRNQKCLKLKITKNCTTMNTFDWTDKFTTGTHGFIWNGGEPLNYGWNQDCVVLTVGNTGYVETLFQVGTFDDVGCEMTYKNSARAIKGFVCGKKSEK</sequence>
<keyword evidence="1" id="KW-0732">Signal</keyword>
<dbReference type="InParanoid" id="G0NQL9"/>
<dbReference type="InterPro" id="IPR016186">
    <property type="entry name" value="C-type_lectin-like/link_sf"/>
</dbReference>
<dbReference type="Proteomes" id="UP000008068">
    <property type="component" value="Unassembled WGS sequence"/>
</dbReference>
<keyword evidence="4" id="KW-1185">Reference proteome</keyword>
<name>G0NQL9_CAEBE</name>
<evidence type="ECO:0000313" key="3">
    <source>
        <dbReference type="EMBL" id="EGT35792.1"/>
    </source>
</evidence>
<feature type="signal peptide" evidence="1">
    <location>
        <begin position="1"/>
        <end position="18"/>
    </location>
</feature>
<dbReference type="Pfam" id="PF00059">
    <property type="entry name" value="Lectin_C"/>
    <property type="match status" value="1"/>
</dbReference>
<dbReference type="PANTHER" id="PTHR23124">
    <property type="entry name" value="C-TYPE LECTIN DOMAIN-CONTAINING PROTEIN-RELATED-RELATED"/>
    <property type="match status" value="1"/>
</dbReference>
<organism evidence="4">
    <name type="scientific">Caenorhabditis brenneri</name>
    <name type="common">Nematode worm</name>
    <dbReference type="NCBI Taxonomy" id="135651"/>
    <lineage>
        <taxon>Eukaryota</taxon>
        <taxon>Metazoa</taxon>
        <taxon>Ecdysozoa</taxon>
        <taxon>Nematoda</taxon>
        <taxon>Chromadorea</taxon>
        <taxon>Rhabditida</taxon>
        <taxon>Rhabditina</taxon>
        <taxon>Rhabditomorpha</taxon>
        <taxon>Rhabditoidea</taxon>
        <taxon>Rhabditidae</taxon>
        <taxon>Peloderinae</taxon>
        <taxon>Caenorhabditis</taxon>
    </lineage>
</organism>
<gene>
    <name evidence="3" type="ORF">CAEBREN_24657</name>
</gene>
<dbReference type="OrthoDB" id="5905688at2759"/>
<evidence type="ECO:0000313" key="4">
    <source>
        <dbReference type="Proteomes" id="UP000008068"/>
    </source>
</evidence>
<feature type="domain" description="C-type lectin" evidence="2">
    <location>
        <begin position="45"/>
        <end position="181"/>
    </location>
</feature>
<dbReference type="Gene3D" id="3.10.100.10">
    <property type="entry name" value="Mannose-Binding Protein A, subunit A"/>
    <property type="match status" value="1"/>
</dbReference>
<dbReference type="PROSITE" id="PS50041">
    <property type="entry name" value="C_TYPE_LECTIN_2"/>
    <property type="match status" value="1"/>
</dbReference>
<dbReference type="SUPFAM" id="SSF56436">
    <property type="entry name" value="C-type lectin-like"/>
    <property type="match status" value="1"/>
</dbReference>
<accession>G0NQL9</accession>
<dbReference type="HOGENOM" id="CLU_058687_1_0_1"/>
<dbReference type="OMA" id="CTTMNTF"/>
<evidence type="ECO:0000256" key="1">
    <source>
        <dbReference type="SAM" id="SignalP"/>
    </source>
</evidence>
<dbReference type="STRING" id="135651.G0NQL9"/>